<sequence>MTALHPFNTAFAWQSAAAVSGRATPTFLSSEQTEQFDRDGYCLVEHAFDAATIGALTAAIDPHERDATEFLRTQPDGAMFIAQADAITFTAHLAGHDETCRDFTRHPSLLGIVGDLIGPDVRLYWDQAVYKKPEPTREFPWHQDNGYAFAEPQQYLTCWVPLTDATVSNGCPWVAPGMHRRGTFLHRLGPYGFTCLDTVDDAVPVEAPAGSVVVFSSLTPHLTGANVTETVRKAYIVQYAPSGAAVRTGIGADDLTVADQPDRQYMVLRNGSPVTGRIG</sequence>
<dbReference type="GO" id="GO:0046872">
    <property type="term" value="F:metal ion binding"/>
    <property type="evidence" value="ECO:0007669"/>
    <property type="project" value="UniProtKB-ARBA"/>
</dbReference>
<reference evidence="1" key="1">
    <citation type="submission" date="2020-05" db="EMBL/GenBank/DDBJ databases">
        <authorList>
            <person name="Chiriac C."/>
            <person name="Salcher M."/>
            <person name="Ghai R."/>
            <person name="Kavagutti S V."/>
        </authorList>
    </citation>
    <scope>NUCLEOTIDE SEQUENCE</scope>
</reference>
<dbReference type="PANTHER" id="PTHR20883:SF48">
    <property type="entry name" value="ECTOINE DIOXYGENASE"/>
    <property type="match status" value="1"/>
</dbReference>
<dbReference type="Gene3D" id="2.60.120.620">
    <property type="entry name" value="q2cbj1_9rhob like domain"/>
    <property type="match status" value="1"/>
</dbReference>
<name>A0A6J7ESQ0_9ZZZZ</name>
<gene>
    <name evidence="1" type="ORF">UFOPK3376_02090</name>
</gene>
<proteinExistence type="predicted"/>
<dbReference type="EMBL" id="CAFBLP010000058">
    <property type="protein sequence ID" value="CAB4885311.1"/>
    <property type="molecule type" value="Genomic_DNA"/>
</dbReference>
<dbReference type="PANTHER" id="PTHR20883">
    <property type="entry name" value="PHYTANOYL-COA DIOXYGENASE DOMAIN CONTAINING 1"/>
    <property type="match status" value="1"/>
</dbReference>
<dbReference type="InterPro" id="IPR008775">
    <property type="entry name" value="Phytyl_CoA_dOase-like"/>
</dbReference>
<protein>
    <submittedName>
        <fullName evidence="1">Unannotated protein</fullName>
    </submittedName>
</protein>
<dbReference type="SUPFAM" id="SSF51197">
    <property type="entry name" value="Clavaminate synthase-like"/>
    <property type="match status" value="1"/>
</dbReference>
<dbReference type="Pfam" id="PF05721">
    <property type="entry name" value="PhyH"/>
    <property type="match status" value="1"/>
</dbReference>
<organism evidence="1">
    <name type="scientific">freshwater metagenome</name>
    <dbReference type="NCBI Taxonomy" id="449393"/>
    <lineage>
        <taxon>unclassified sequences</taxon>
        <taxon>metagenomes</taxon>
        <taxon>ecological metagenomes</taxon>
    </lineage>
</organism>
<dbReference type="GO" id="GO:0016491">
    <property type="term" value="F:oxidoreductase activity"/>
    <property type="evidence" value="ECO:0007669"/>
    <property type="project" value="UniProtKB-ARBA"/>
</dbReference>
<evidence type="ECO:0000313" key="1">
    <source>
        <dbReference type="EMBL" id="CAB4885311.1"/>
    </source>
</evidence>
<dbReference type="AlphaFoldDB" id="A0A6J7ESQ0"/>
<accession>A0A6J7ESQ0</accession>